<dbReference type="AlphaFoldDB" id="E4T135"/>
<dbReference type="PRINTS" id="PR00421">
    <property type="entry name" value="THIOREDOXIN"/>
</dbReference>
<keyword evidence="1" id="KW-0813">Transport</keyword>
<keyword evidence="3" id="KW-1015">Disulfide bond</keyword>
<organism evidence="7 8">
    <name type="scientific">Paludibacter propionicigenes (strain DSM 17365 / JCM 13257 / WB4)</name>
    <dbReference type="NCBI Taxonomy" id="694427"/>
    <lineage>
        <taxon>Bacteria</taxon>
        <taxon>Pseudomonadati</taxon>
        <taxon>Bacteroidota</taxon>
        <taxon>Bacteroidia</taxon>
        <taxon>Bacteroidales</taxon>
        <taxon>Paludibacteraceae</taxon>
        <taxon>Paludibacter</taxon>
    </lineage>
</organism>
<evidence type="ECO:0000256" key="5">
    <source>
        <dbReference type="SAM" id="SignalP"/>
    </source>
</evidence>
<evidence type="ECO:0000259" key="6">
    <source>
        <dbReference type="PROSITE" id="PS51352"/>
    </source>
</evidence>
<dbReference type="PROSITE" id="PS51352">
    <property type="entry name" value="THIOREDOXIN_2"/>
    <property type="match status" value="1"/>
</dbReference>
<dbReference type="GO" id="GO:0015035">
    <property type="term" value="F:protein-disulfide reductase activity"/>
    <property type="evidence" value="ECO:0007669"/>
    <property type="project" value="TreeGrafter"/>
</dbReference>
<keyword evidence="8" id="KW-1185">Reference proteome</keyword>
<dbReference type="RefSeq" id="WP_013443785.1">
    <property type="nucleotide sequence ID" value="NC_014734.1"/>
</dbReference>
<dbReference type="eggNOG" id="COG3118">
    <property type="taxonomic scope" value="Bacteria"/>
</dbReference>
<dbReference type="InterPro" id="IPR013766">
    <property type="entry name" value="Thioredoxin_domain"/>
</dbReference>
<dbReference type="EMBL" id="CP002345">
    <property type="protein sequence ID" value="ADQ78416.1"/>
    <property type="molecule type" value="Genomic_DNA"/>
</dbReference>
<proteinExistence type="predicted"/>
<dbReference type="Pfam" id="PF00085">
    <property type="entry name" value="Thioredoxin"/>
    <property type="match status" value="1"/>
</dbReference>
<dbReference type="PANTHER" id="PTHR45663">
    <property type="entry name" value="GEO12009P1"/>
    <property type="match status" value="1"/>
</dbReference>
<feature type="signal peptide" evidence="5">
    <location>
        <begin position="1"/>
        <end position="20"/>
    </location>
</feature>
<feature type="domain" description="Thioredoxin" evidence="6">
    <location>
        <begin position="17"/>
        <end position="143"/>
    </location>
</feature>
<dbReference type="Gene3D" id="3.40.30.10">
    <property type="entry name" value="Glutaredoxin"/>
    <property type="match status" value="1"/>
</dbReference>
<dbReference type="GO" id="GO:0005737">
    <property type="term" value="C:cytoplasm"/>
    <property type="evidence" value="ECO:0007669"/>
    <property type="project" value="TreeGrafter"/>
</dbReference>
<evidence type="ECO:0000313" key="8">
    <source>
        <dbReference type="Proteomes" id="UP000008718"/>
    </source>
</evidence>
<keyword evidence="5" id="KW-0732">Signal</keyword>
<sequence length="145" mass="16643">MKKIFQILLVGLLFSTVALAQKSANVEIVELNAKSFKEKVWNFDKDKSFKRIGNLPIILDFHATWCGPCKILSPHLQLIQNKYKGKLIVYKIDVDKDPELAQRFKVNAMPTMIFIGMKDKYKPEVGYSGDYSELEKMVKTNLSLN</sequence>
<dbReference type="SUPFAM" id="SSF52833">
    <property type="entry name" value="Thioredoxin-like"/>
    <property type="match status" value="1"/>
</dbReference>
<keyword evidence="4" id="KW-0676">Redox-active center</keyword>
<reference key="1">
    <citation type="submission" date="2010-11" db="EMBL/GenBank/DDBJ databases">
        <title>The complete genome of Paludibacter propionicigenes DSM 17365.</title>
        <authorList>
            <consortium name="US DOE Joint Genome Institute (JGI-PGF)"/>
            <person name="Lucas S."/>
            <person name="Copeland A."/>
            <person name="Lapidus A."/>
            <person name="Bruce D."/>
            <person name="Goodwin L."/>
            <person name="Pitluck S."/>
            <person name="Kyrpides N."/>
            <person name="Mavromatis K."/>
            <person name="Ivanova N."/>
            <person name="Munk A.C."/>
            <person name="Brettin T."/>
            <person name="Detter J.C."/>
            <person name="Han C."/>
            <person name="Tapia R."/>
            <person name="Land M."/>
            <person name="Hauser L."/>
            <person name="Markowitz V."/>
            <person name="Cheng J.-F."/>
            <person name="Hugenholtz P."/>
            <person name="Woyke T."/>
            <person name="Wu D."/>
            <person name="Gronow S."/>
            <person name="Wellnitz S."/>
            <person name="Brambilla E."/>
            <person name="Klenk H.-P."/>
            <person name="Eisen J.A."/>
        </authorList>
    </citation>
    <scope>NUCLEOTIDE SEQUENCE</scope>
    <source>
        <strain>WB4</strain>
    </source>
</reference>
<name>E4T135_PALPW</name>
<keyword evidence="2" id="KW-0249">Electron transport</keyword>
<dbReference type="InterPro" id="IPR017937">
    <property type="entry name" value="Thioredoxin_CS"/>
</dbReference>
<feature type="chain" id="PRO_5003189003" evidence="5">
    <location>
        <begin position="21"/>
        <end position="145"/>
    </location>
</feature>
<dbReference type="InterPro" id="IPR036249">
    <property type="entry name" value="Thioredoxin-like_sf"/>
</dbReference>
<evidence type="ECO:0000256" key="4">
    <source>
        <dbReference type="ARBA" id="ARBA00023284"/>
    </source>
</evidence>
<dbReference type="PROSITE" id="PS00194">
    <property type="entry name" value="THIOREDOXIN_1"/>
    <property type="match status" value="1"/>
</dbReference>
<evidence type="ECO:0000313" key="7">
    <source>
        <dbReference type="EMBL" id="ADQ78416.1"/>
    </source>
</evidence>
<dbReference type="Proteomes" id="UP000008718">
    <property type="component" value="Chromosome"/>
</dbReference>
<evidence type="ECO:0000256" key="2">
    <source>
        <dbReference type="ARBA" id="ARBA00022982"/>
    </source>
</evidence>
<dbReference type="STRING" id="694427.Palpr_0254"/>
<protein>
    <submittedName>
        <fullName evidence="7">Thioredoxin domain-containing protein</fullName>
    </submittedName>
</protein>
<dbReference type="PANTHER" id="PTHR45663:SF11">
    <property type="entry name" value="GEO12009P1"/>
    <property type="match status" value="1"/>
</dbReference>
<dbReference type="HOGENOM" id="CLU_090389_2_2_10"/>
<reference evidence="7 8" key="2">
    <citation type="journal article" date="2011" name="Stand. Genomic Sci.">
        <title>Complete genome sequence of Paludibacter propionicigenes type strain (WB4).</title>
        <authorList>
            <person name="Gronow S."/>
            <person name="Munk C."/>
            <person name="Lapidus A."/>
            <person name="Nolan M."/>
            <person name="Lucas S."/>
            <person name="Hammon N."/>
            <person name="Deshpande S."/>
            <person name="Cheng J.F."/>
            <person name="Tapia R."/>
            <person name="Han C."/>
            <person name="Goodwin L."/>
            <person name="Pitluck S."/>
            <person name="Liolios K."/>
            <person name="Ivanova N."/>
            <person name="Mavromatis K."/>
            <person name="Mikhailova N."/>
            <person name="Pati A."/>
            <person name="Chen A."/>
            <person name="Palaniappan K."/>
            <person name="Land M."/>
            <person name="Hauser L."/>
            <person name="Chang Y.J."/>
            <person name="Jeffries C.D."/>
            <person name="Brambilla E."/>
            <person name="Rohde M."/>
            <person name="Goker M."/>
            <person name="Detter J.C."/>
            <person name="Woyke T."/>
            <person name="Bristow J."/>
            <person name="Eisen J.A."/>
            <person name="Markowitz V."/>
            <person name="Hugenholtz P."/>
            <person name="Kyrpides N.C."/>
            <person name="Klenk H.P."/>
        </authorList>
    </citation>
    <scope>NUCLEOTIDE SEQUENCE [LARGE SCALE GENOMIC DNA]</scope>
    <source>
        <strain evidence="8">DSM 17365 / JCM 13257 / WB4</strain>
    </source>
</reference>
<evidence type="ECO:0000256" key="1">
    <source>
        <dbReference type="ARBA" id="ARBA00022448"/>
    </source>
</evidence>
<gene>
    <name evidence="7" type="ordered locus">Palpr_0254</name>
</gene>
<evidence type="ECO:0000256" key="3">
    <source>
        <dbReference type="ARBA" id="ARBA00023157"/>
    </source>
</evidence>
<dbReference type="OrthoDB" id="9790390at2"/>
<dbReference type="KEGG" id="ppn:Palpr_0254"/>
<accession>E4T135</accession>
<dbReference type="CDD" id="cd02947">
    <property type="entry name" value="TRX_family"/>
    <property type="match status" value="1"/>
</dbReference>